<organism evidence="1 2">
    <name type="scientific">Paraphoma chrysanthemicola</name>
    <dbReference type="NCBI Taxonomy" id="798071"/>
    <lineage>
        <taxon>Eukaryota</taxon>
        <taxon>Fungi</taxon>
        <taxon>Dikarya</taxon>
        <taxon>Ascomycota</taxon>
        <taxon>Pezizomycotina</taxon>
        <taxon>Dothideomycetes</taxon>
        <taxon>Pleosporomycetidae</taxon>
        <taxon>Pleosporales</taxon>
        <taxon>Pleosporineae</taxon>
        <taxon>Phaeosphaeriaceae</taxon>
        <taxon>Paraphoma</taxon>
    </lineage>
</organism>
<accession>A0A8K0R871</accession>
<reference evidence="1" key="1">
    <citation type="journal article" date="2021" name="Nat. Commun.">
        <title>Genetic determinants of endophytism in the Arabidopsis root mycobiome.</title>
        <authorList>
            <person name="Mesny F."/>
            <person name="Miyauchi S."/>
            <person name="Thiergart T."/>
            <person name="Pickel B."/>
            <person name="Atanasova L."/>
            <person name="Karlsson M."/>
            <person name="Huettel B."/>
            <person name="Barry K.W."/>
            <person name="Haridas S."/>
            <person name="Chen C."/>
            <person name="Bauer D."/>
            <person name="Andreopoulos W."/>
            <person name="Pangilinan J."/>
            <person name="LaButti K."/>
            <person name="Riley R."/>
            <person name="Lipzen A."/>
            <person name="Clum A."/>
            <person name="Drula E."/>
            <person name="Henrissat B."/>
            <person name="Kohler A."/>
            <person name="Grigoriev I.V."/>
            <person name="Martin F.M."/>
            <person name="Hacquard S."/>
        </authorList>
    </citation>
    <scope>NUCLEOTIDE SEQUENCE</scope>
    <source>
        <strain evidence="1">MPI-SDFR-AT-0120</strain>
    </source>
</reference>
<proteinExistence type="predicted"/>
<dbReference type="Proteomes" id="UP000813461">
    <property type="component" value="Unassembled WGS sequence"/>
</dbReference>
<evidence type="ECO:0000313" key="2">
    <source>
        <dbReference type="Proteomes" id="UP000813461"/>
    </source>
</evidence>
<dbReference type="AlphaFoldDB" id="A0A8K0R871"/>
<comment type="caution">
    <text evidence="1">The sequence shown here is derived from an EMBL/GenBank/DDBJ whole genome shotgun (WGS) entry which is preliminary data.</text>
</comment>
<protein>
    <submittedName>
        <fullName evidence="1">Uncharacterized protein</fullName>
    </submittedName>
</protein>
<dbReference type="EMBL" id="JAGMVJ010000009">
    <property type="protein sequence ID" value="KAH7087367.1"/>
    <property type="molecule type" value="Genomic_DNA"/>
</dbReference>
<keyword evidence="2" id="KW-1185">Reference proteome</keyword>
<name>A0A8K0R871_9PLEO</name>
<evidence type="ECO:0000313" key="1">
    <source>
        <dbReference type="EMBL" id="KAH7087367.1"/>
    </source>
</evidence>
<gene>
    <name evidence="1" type="ORF">FB567DRAFT_344295</name>
</gene>
<sequence length="85" mass="8988">MPIAGSVASRAALVVAVAQHLAGSGWFGILFSAASLHTVQARGSSGTCTRLNSCTINYYCIARLVDRSTDATDDYFHDTTFGNVM</sequence>